<dbReference type="GO" id="GO:0008137">
    <property type="term" value="F:NADH dehydrogenase (ubiquinone) activity"/>
    <property type="evidence" value="ECO:0007669"/>
    <property type="project" value="UniProtKB-UniRule"/>
</dbReference>
<geneLocation type="mitochondrion" evidence="3"/>
<dbReference type="EC" id="7.1.1.2" evidence="1"/>
<dbReference type="PANTHER" id="PTHR33269">
    <property type="entry name" value="NADH-UBIQUINONE OXIDOREDUCTASE CHAIN 6"/>
    <property type="match status" value="1"/>
</dbReference>
<feature type="compositionally biased region" description="Polar residues" evidence="2">
    <location>
        <begin position="307"/>
        <end position="325"/>
    </location>
</feature>
<feature type="compositionally biased region" description="Polar residues" evidence="2">
    <location>
        <begin position="278"/>
        <end position="300"/>
    </location>
</feature>
<gene>
    <name evidence="3" type="primary">nad6</name>
</gene>
<keyword evidence="1" id="KW-0679">Respiratory chain</keyword>
<dbReference type="RefSeq" id="YP_009568445.1">
    <property type="nucleotide sequence ID" value="NC_041248.1"/>
</dbReference>
<dbReference type="InterPro" id="IPR001457">
    <property type="entry name" value="NADH_UbQ/plastoQ_OxRdtase_su6"/>
</dbReference>
<sequence>MGFSNINLNNTLYVIYSDVHTNGYYIIWLNIINIASVILGIFVIITRNPIIAVLYLIILFLAISCYLLLIGMSFIGLSYILVYISAISILFLFTLMLINIRISELHSHNFNSLILGLIISAIIYYSTTINLKIFNIKDSFWYENVFHSNYDIWDGIIGALNDITAIGNLLYTSHSMWLLITSIVLLLAMIGAILITIGHNNTLSEHNTNQKDIYKDIKLKNHSNIFLLSRTDRKFFSTSAYRLVEDTSWAPFHNCDDKELSDIIKDKGKVRSSDYENKPNSVPSSSCNEESDINARSSYYENEPDSIPSSSCNEESDINARSSELNIVPSNDEGSSGSSNSPEVVEQKIWVLIIRPILYLNQAVYANGD</sequence>
<evidence type="ECO:0000256" key="1">
    <source>
        <dbReference type="RuleBase" id="RU004430"/>
    </source>
</evidence>
<comment type="subcellular location">
    <subcellularLocation>
        <location evidence="1">Mitochondrion membrane</location>
        <topology evidence="1">Multi-pass membrane protein</topology>
    </subcellularLocation>
</comment>
<keyword evidence="1" id="KW-0520">NAD</keyword>
<keyword evidence="1" id="KW-0813">Transport</keyword>
<evidence type="ECO:0000256" key="2">
    <source>
        <dbReference type="SAM" id="MobiDB-lite"/>
    </source>
</evidence>
<feature type="region of interest" description="Disordered" evidence="2">
    <location>
        <begin position="271"/>
        <end position="341"/>
    </location>
</feature>
<comment type="similarity">
    <text evidence="1">Belongs to the complex I subunit 6 family.</text>
</comment>
<dbReference type="GO" id="GO:0031966">
    <property type="term" value="C:mitochondrial membrane"/>
    <property type="evidence" value="ECO:0007669"/>
    <property type="project" value="UniProtKB-SubCell"/>
</dbReference>
<proteinExistence type="inferred from homology"/>
<keyword evidence="1" id="KW-0249">Electron transport</keyword>
<reference evidence="3" key="1">
    <citation type="journal article" date="2019" name="Mitochondrial DNA Part B Resour">
        <title>Characterization of the complete mitochondrial genome of Drechslerella brochopaga, a fungal species trapping nematodes with constricting rings.</title>
        <authorList>
            <person name="Fang M."/>
            <person name="Wang S."/>
            <person name="Xu J."/>
            <person name="Jiang L."/>
            <person name="Zhou D."/>
            <person name="Zhang K.-Q."/>
            <person name="Zhang Y."/>
        </authorList>
    </citation>
    <scope>NUCLEOTIDE SEQUENCE</scope>
    <source>
        <strain evidence="3">YMF1.03216</strain>
    </source>
</reference>
<feature type="transmembrane region" description="Helical" evidence="1">
    <location>
        <begin position="176"/>
        <end position="197"/>
    </location>
</feature>
<dbReference type="InterPro" id="IPR042106">
    <property type="entry name" value="Nuo/plastoQ_OxRdtase_6_NuoJ"/>
</dbReference>
<accession>A0A481ZN66</accession>
<name>A0A481ZN66_9PEZI</name>
<dbReference type="Pfam" id="PF00499">
    <property type="entry name" value="Oxidored_q3"/>
    <property type="match status" value="1"/>
</dbReference>
<keyword evidence="1 3" id="KW-0496">Mitochondrion</keyword>
<dbReference type="Gene3D" id="1.20.120.1200">
    <property type="entry name" value="NADH-ubiquinone/plastoquinone oxidoreductase chain 6, subunit NuoJ"/>
    <property type="match status" value="1"/>
</dbReference>
<keyword evidence="1" id="KW-0812">Transmembrane</keyword>
<dbReference type="PANTHER" id="PTHR33269:SF17">
    <property type="entry name" value="NADH-UBIQUINONE OXIDOREDUCTASE CHAIN 6"/>
    <property type="match status" value="1"/>
</dbReference>
<keyword evidence="1" id="KW-1278">Translocase</keyword>
<feature type="compositionally biased region" description="Low complexity" evidence="2">
    <location>
        <begin position="328"/>
        <end position="341"/>
    </location>
</feature>
<keyword evidence="1" id="KW-1133">Transmembrane helix</keyword>
<dbReference type="AlphaFoldDB" id="A0A481ZN66"/>
<dbReference type="EMBL" id="MK550698">
    <property type="protein sequence ID" value="QBL02527.1"/>
    <property type="molecule type" value="Genomic_DNA"/>
</dbReference>
<feature type="transmembrane region" description="Helical" evidence="1">
    <location>
        <begin position="110"/>
        <end position="127"/>
    </location>
</feature>
<comment type="catalytic activity">
    <reaction evidence="1">
        <text>a ubiquinone + NADH + 5 H(+)(in) = a ubiquinol + NAD(+) + 4 H(+)(out)</text>
        <dbReference type="Rhea" id="RHEA:29091"/>
        <dbReference type="Rhea" id="RHEA-COMP:9565"/>
        <dbReference type="Rhea" id="RHEA-COMP:9566"/>
        <dbReference type="ChEBI" id="CHEBI:15378"/>
        <dbReference type="ChEBI" id="CHEBI:16389"/>
        <dbReference type="ChEBI" id="CHEBI:17976"/>
        <dbReference type="ChEBI" id="CHEBI:57540"/>
        <dbReference type="ChEBI" id="CHEBI:57945"/>
        <dbReference type="EC" id="7.1.1.2"/>
    </reaction>
</comment>
<evidence type="ECO:0000313" key="3">
    <source>
        <dbReference type="EMBL" id="QBL02527.1"/>
    </source>
</evidence>
<keyword evidence="1" id="KW-0472">Membrane</keyword>
<protein>
    <recommendedName>
        <fullName evidence="1">NADH-ubiquinone oxidoreductase chain 6</fullName>
        <ecNumber evidence="1">7.1.1.2</ecNumber>
    </recommendedName>
</protein>
<comment type="function">
    <text evidence="1">Core subunit of the mitochondrial membrane respiratory chain NADH dehydrogenase (Complex I) which catalyzes electron transfer from NADH through the respiratory chain, using ubiquinone as an electron acceptor. Essential for the catalytic activity and assembly of complex I.</text>
</comment>
<dbReference type="GeneID" id="39411778"/>
<feature type="transmembrane region" description="Helical" evidence="1">
    <location>
        <begin position="52"/>
        <end position="74"/>
    </location>
</feature>
<organism evidence="3">
    <name type="scientific">Orbilia brochopaga</name>
    <dbReference type="NCBI Taxonomy" id="3140254"/>
    <lineage>
        <taxon>Eukaryota</taxon>
        <taxon>Fungi</taxon>
        <taxon>Dikarya</taxon>
        <taxon>Ascomycota</taxon>
        <taxon>Pezizomycotina</taxon>
        <taxon>Orbiliomycetes</taxon>
        <taxon>Orbiliales</taxon>
        <taxon>Orbiliaceae</taxon>
        <taxon>Orbilia</taxon>
    </lineage>
</organism>
<feature type="transmembrane region" description="Helical" evidence="1">
    <location>
        <begin position="25"/>
        <end position="45"/>
    </location>
</feature>
<keyword evidence="1" id="KW-0830">Ubiquinone</keyword>
<reference evidence="3" key="2">
    <citation type="submission" date="2019-02" db="EMBL/GenBank/DDBJ databases">
        <authorList>
            <person name="Fang M.L."/>
            <person name="Zhang Y."/>
        </authorList>
    </citation>
    <scope>NUCLEOTIDE SEQUENCE</scope>
    <source>
        <strain evidence="3">YMF1.03216</strain>
    </source>
</reference>
<feature type="transmembrane region" description="Helical" evidence="1">
    <location>
        <begin position="80"/>
        <end position="98"/>
    </location>
</feature>